<dbReference type="Pfam" id="PF00248">
    <property type="entry name" value="Aldo_ket_red"/>
    <property type="match status" value="1"/>
</dbReference>
<evidence type="ECO:0000256" key="1">
    <source>
        <dbReference type="ARBA" id="ARBA00023002"/>
    </source>
</evidence>
<dbReference type="Gene3D" id="3.20.20.100">
    <property type="entry name" value="NADP-dependent oxidoreductase domain"/>
    <property type="match status" value="1"/>
</dbReference>
<name>A0A2H4ZPY7_9EUKA</name>
<dbReference type="InterPro" id="IPR036812">
    <property type="entry name" value="NAD(P)_OxRdtase_dom_sf"/>
</dbReference>
<evidence type="ECO:0000259" key="2">
    <source>
        <dbReference type="Pfam" id="PF00248"/>
    </source>
</evidence>
<dbReference type="GO" id="GO:0016491">
    <property type="term" value="F:oxidoreductase activity"/>
    <property type="evidence" value="ECO:0007669"/>
    <property type="project" value="UniProtKB-KW"/>
</dbReference>
<keyword evidence="3" id="KW-0934">Plastid</keyword>
<sequence>MSKNESCQPSIGVGTWAWGNRFLWGYDSASQDKVLQDTFNKAISLGLDFFDTADSYGTGNFNGRSEILLGNFISQLPQRQAETLTLATKLAPFPWRFSYNYQKAFDSSKSRLQGHLNRVQLHWSTARYAPYQEGFLIDTLAELVRNSQVTSLGVSNIGPRGLKKIHRRLALQGIRLASIQVQFSLLTGNLGIRNELIVMSRALGVEVLAYSPLALGLLCLSSPDQITLPSGPRNLLYRHILPEAGELLCILNEIAKARQTCATQVALNWCRAHGAMPIPGLRNPEQAMAAAGALNWTLNSGELAELDRTSQSLKVNMPENPFQSS</sequence>
<accession>A0A2H4ZPY7</accession>
<geneLocation type="plastid" evidence="3"/>
<feature type="domain" description="NADP-dependent oxidoreductase" evidence="2">
    <location>
        <begin position="11"/>
        <end position="308"/>
    </location>
</feature>
<dbReference type="AlphaFoldDB" id="A0A2H4ZPY7"/>
<proteinExistence type="predicted"/>
<evidence type="ECO:0000313" key="3">
    <source>
        <dbReference type="EMBL" id="AUG32597.1"/>
    </source>
</evidence>
<dbReference type="InterPro" id="IPR023210">
    <property type="entry name" value="NADP_OxRdtase_dom"/>
</dbReference>
<dbReference type="SUPFAM" id="SSF51430">
    <property type="entry name" value="NAD(P)-linked oxidoreductase"/>
    <property type="match status" value="1"/>
</dbReference>
<dbReference type="InterPro" id="IPR050791">
    <property type="entry name" value="Aldo-Keto_reductase"/>
</dbReference>
<dbReference type="EMBL" id="MG264610">
    <property type="protein sequence ID" value="AUG32597.1"/>
    <property type="molecule type" value="Genomic_DNA"/>
</dbReference>
<organism evidence="3">
    <name type="scientific">Paulinella longichromatophora</name>
    <dbReference type="NCBI Taxonomy" id="1708747"/>
    <lineage>
        <taxon>Eukaryota</taxon>
        <taxon>Sar</taxon>
        <taxon>Rhizaria</taxon>
        <taxon>Cercozoa</taxon>
        <taxon>Imbricatea</taxon>
        <taxon>Silicofilosea</taxon>
        <taxon>Euglyphida</taxon>
        <taxon>Paulinellidae</taxon>
        <taxon>Paulinella</taxon>
    </lineage>
</organism>
<dbReference type="PANTHER" id="PTHR43625">
    <property type="entry name" value="AFLATOXIN B1 ALDEHYDE REDUCTASE"/>
    <property type="match status" value="1"/>
</dbReference>
<dbReference type="GO" id="GO:0005737">
    <property type="term" value="C:cytoplasm"/>
    <property type="evidence" value="ECO:0007669"/>
    <property type="project" value="TreeGrafter"/>
</dbReference>
<protein>
    <submittedName>
        <fullName evidence="3">Oxidoreductase</fullName>
    </submittedName>
</protein>
<gene>
    <name evidence="3" type="ORF">PLO_612</name>
</gene>
<dbReference type="PANTHER" id="PTHR43625:SF5">
    <property type="entry name" value="PYRIDOXAL REDUCTASE, CHLOROPLASTIC"/>
    <property type="match status" value="1"/>
</dbReference>
<reference evidence="3" key="1">
    <citation type="submission" date="2017-10" db="EMBL/GenBank/DDBJ databases">
        <title>Paulinella longichromatophora chromatophore genome.</title>
        <authorList>
            <person name="Lhee D."/>
            <person name="Yoon H.S."/>
        </authorList>
    </citation>
    <scope>NUCLEOTIDE SEQUENCE</scope>
</reference>
<keyword evidence="1" id="KW-0560">Oxidoreductase</keyword>